<organism evidence="1 2">
    <name type="scientific">Gossypium hirsutum</name>
    <name type="common">Upland cotton</name>
    <name type="synonym">Gossypium mexicanum</name>
    <dbReference type="NCBI Taxonomy" id="3635"/>
    <lineage>
        <taxon>Eukaryota</taxon>
        <taxon>Viridiplantae</taxon>
        <taxon>Streptophyta</taxon>
        <taxon>Embryophyta</taxon>
        <taxon>Tracheophyta</taxon>
        <taxon>Spermatophyta</taxon>
        <taxon>Magnoliopsida</taxon>
        <taxon>eudicotyledons</taxon>
        <taxon>Gunneridae</taxon>
        <taxon>Pentapetalae</taxon>
        <taxon>rosids</taxon>
        <taxon>malvids</taxon>
        <taxon>Malvales</taxon>
        <taxon>Malvaceae</taxon>
        <taxon>Malvoideae</taxon>
        <taxon>Gossypium</taxon>
    </lineage>
</organism>
<proteinExistence type="predicted"/>
<dbReference type="GeneID" id="107932448"/>
<name>A0A1U8LZD5_GOSHI</name>
<accession>A0A1U8LZD5</accession>
<dbReference type="AlphaFoldDB" id="A0A1U8LZD5"/>
<reference evidence="1" key="1">
    <citation type="journal article" date="2020" name="Nat. Genet.">
        <title>Genomic diversifications of five Gossypium allopolyploid species and their impact on cotton improvement.</title>
        <authorList>
            <person name="Chen Z.J."/>
            <person name="Sreedasyam A."/>
            <person name="Ando A."/>
            <person name="Song Q."/>
            <person name="De Santiago L.M."/>
            <person name="Hulse-Kemp A.M."/>
            <person name="Ding M."/>
            <person name="Ye W."/>
            <person name="Kirkbride R.C."/>
            <person name="Jenkins J."/>
            <person name="Plott C."/>
            <person name="Lovell J."/>
            <person name="Lin Y.M."/>
            <person name="Vaughn R."/>
            <person name="Liu B."/>
            <person name="Simpson S."/>
            <person name="Scheffler B.E."/>
            <person name="Wen L."/>
            <person name="Saski C.A."/>
            <person name="Grover C.E."/>
            <person name="Hu G."/>
            <person name="Conover J.L."/>
            <person name="Carlson J.W."/>
            <person name="Shu S."/>
            <person name="Boston L.B."/>
            <person name="Williams M."/>
            <person name="Peterson D.G."/>
            <person name="McGee K."/>
            <person name="Jones D.C."/>
            <person name="Wendel J.F."/>
            <person name="Stelly D.M."/>
            <person name="Grimwood J."/>
            <person name="Schmutz J."/>
        </authorList>
    </citation>
    <scope>NUCLEOTIDE SEQUENCE [LARGE SCALE GENOMIC DNA]</scope>
    <source>
        <strain evidence="1">cv. TM-1</strain>
    </source>
</reference>
<reference evidence="2" key="2">
    <citation type="submission" date="2025-08" db="UniProtKB">
        <authorList>
            <consortium name="RefSeq"/>
        </authorList>
    </citation>
    <scope>IDENTIFICATION</scope>
</reference>
<keyword evidence="1" id="KW-1185">Reference proteome</keyword>
<dbReference type="RefSeq" id="XP_016719926.1">
    <property type="nucleotide sequence ID" value="XM_016864437.1"/>
</dbReference>
<dbReference type="PANTHER" id="PTHR33116">
    <property type="entry name" value="REVERSE TRANSCRIPTASE ZINC-BINDING DOMAIN-CONTAINING PROTEIN-RELATED-RELATED"/>
    <property type="match status" value="1"/>
</dbReference>
<gene>
    <name evidence="2" type="primary">LOC107932448</name>
</gene>
<dbReference type="Proteomes" id="UP000818029">
    <property type="component" value="Chromosome D08"/>
</dbReference>
<sequence length="388" mass="43903">MAPFKSPDIDGFHIEFYQKQCSVVGASIFEMNQEDFAGKELDLFWNQMLLVLITKILWNAAVESRQLKPIRLSRRVGPLISHLFFIDDLVLFCEAFVAQANLVSAILHRSSYFSGHKVNAQKTSIFFSSNVATAEASGLGGIMGFNRVDDLESMGMPLFHKKVTCNTFQFVIDKVRRKLNPYHAKLLALAGRVTLAKSVLLAIPYYFMKIMLLPIKVSHEIEKLAWQFIWGTTNTACKVSLIKWESCYQPVESAGLGIRGLEVQNKRMIFGYKFFATNTDLGMVALFRLRNQVAICIFGDHSRGYGHNFEANICWSLRTGRCVQFWMDTWVPDVGPLSDLFPGMVAGIEDLRISNVVDSLGNWRWDSTFLRITFIPPPSETAGPDRCI</sequence>
<dbReference type="PaxDb" id="3635-A0A1U8LZD5"/>
<protein>
    <recommendedName>
        <fullName evidence="3">Reverse transcriptase</fullName>
    </recommendedName>
</protein>
<dbReference type="OrthoDB" id="1435920at2759"/>
<dbReference type="KEGG" id="ghi:107932448"/>
<dbReference type="PANTHER" id="PTHR33116:SF75">
    <property type="entry name" value="RIBONUCLEASE H PROTEIN"/>
    <property type="match status" value="1"/>
</dbReference>
<evidence type="ECO:0000313" key="1">
    <source>
        <dbReference type="Proteomes" id="UP000818029"/>
    </source>
</evidence>
<dbReference type="STRING" id="3635.A0A1U8LZD5"/>
<evidence type="ECO:0000313" key="2">
    <source>
        <dbReference type="RefSeq" id="XP_016719926.1"/>
    </source>
</evidence>
<evidence type="ECO:0008006" key="3">
    <source>
        <dbReference type="Google" id="ProtNLM"/>
    </source>
</evidence>